<gene>
    <name evidence="1" type="ORF">GCM10007867_32000</name>
</gene>
<dbReference type="EMBL" id="BSNU01000016">
    <property type="protein sequence ID" value="GLQ64353.1"/>
    <property type="molecule type" value="Genomic_DNA"/>
</dbReference>
<sequence>MLVGAMYHRNRHSKLSGRLPRQSYNLGHGTVIVPPDYETVAVRAMVASIFCLINPLTGRIRYQ</sequence>
<evidence type="ECO:0000313" key="1">
    <source>
        <dbReference type="EMBL" id="GLQ64353.1"/>
    </source>
</evidence>
<dbReference type="AlphaFoldDB" id="A0AAV5NKL1"/>
<protein>
    <submittedName>
        <fullName evidence="1">Uncharacterized protein</fullName>
    </submittedName>
</protein>
<accession>A0AAV5NKL1</accession>
<organism evidence="1 2">
    <name type="scientific">Gluconobacter cerinus</name>
    <dbReference type="NCBI Taxonomy" id="38307"/>
    <lineage>
        <taxon>Bacteria</taxon>
        <taxon>Pseudomonadati</taxon>
        <taxon>Pseudomonadota</taxon>
        <taxon>Alphaproteobacteria</taxon>
        <taxon>Acetobacterales</taxon>
        <taxon>Acetobacteraceae</taxon>
        <taxon>Gluconobacter</taxon>
    </lineage>
</organism>
<reference evidence="2" key="1">
    <citation type="journal article" date="2019" name="Int. J. Syst. Evol. Microbiol.">
        <title>The Global Catalogue of Microorganisms (GCM) 10K type strain sequencing project: providing services to taxonomists for standard genome sequencing and annotation.</title>
        <authorList>
            <consortium name="The Broad Institute Genomics Platform"/>
            <consortium name="The Broad Institute Genome Sequencing Center for Infectious Disease"/>
            <person name="Wu L."/>
            <person name="Ma J."/>
        </authorList>
    </citation>
    <scope>NUCLEOTIDE SEQUENCE [LARGE SCALE GENOMIC DNA]</scope>
    <source>
        <strain evidence="2">NBRC 3267</strain>
    </source>
</reference>
<evidence type="ECO:0000313" key="2">
    <source>
        <dbReference type="Proteomes" id="UP001156614"/>
    </source>
</evidence>
<dbReference type="Proteomes" id="UP001156614">
    <property type="component" value="Unassembled WGS sequence"/>
</dbReference>
<comment type="caution">
    <text evidence="1">The sequence shown here is derived from an EMBL/GenBank/DDBJ whole genome shotgun (WGS) entry which is preliminary data.</text>
</comment>
<keyword evidence="2" id="KW-1185">Reference proteome</keyword>
<proteinExistence type="predicted"/>
<name>A0AAV5NKL1_9PROT</name>